<feature type="non-terminal residue" evidence="2">
    <location>
        <position position="1"/>
    </location>
</feature>
<protein>
    <submittedName>
        <fullName evidence="2">DUF3362 domain-containing protein</fullName>
    </submittedName>
</protein>
<feature type="domain" description="UPF0313" evidence="1">
    <location>
        <begin position="43"/>
        <end position="124"/>
    </location>
</feature>
<dbReference type="RefSeq" id="WP_368454603.1">
    <property type="nucleotide sequence ID" value="NZ_JBFQXQ010000060.1"/>
</dbReference>
<organism evidence="2 3">
    <name type="scientific">Serratia quinivorans</name>
    <dbReference type="NCBI Taxonomy" id="137545"/>
    <lineage>
        <taxon>Bacteria</taxon>
        <taxon>Pseudomonadati</taxon>
        <taxon>Pseudomonadota</taxon>
        <taxon>Gammaproteobacteria</taxon>
        <taxon>Enterobacterales</taxon>
        <taxon>Yersiniaceae</taxon>
        <taxon>Serratia</taxon>
    </lineage>
</organism>
<gene>
    <name evidence="2" type="ORF">AB4M04_25795</name>
</gene>
<dbReference type="PANTHER" id="PTHR32331">
    <property type="entry name" value="UPF0313 PROTEIN YGIQ"/>
    <property type="match status" value="1"/>
</dbReference>
<dbReference type="InterPro" id="IPR022946">
    <property type="entry name" value="UPF0313"/>
</dbReference>
<evidence type="ECO:0000259" key="1">
    <source>
        <dbReference type="Pfam" id="PF11842"/>
    </source>
</evidence>
<proteinExistence type="predicted"/>
<keyword evidence="3" id="KW-1185">Reference proteome</keyword>
<dbReference type="InterPro" id="IPR024560">
    <property type="entry name" value="UPF0313_C"/>
</dbReference>
<evidence type="ECO:0000313" key="2">
    <source>
        <dbReference type="EMBL" id="MEX3175470.1"/>
    </source>
</evidence>
<comment type="caution">
    <text evidence="2">The sequence shown here is derived from an EMBL/GenBank/DDBJ whole genome shotgun (WGS) entry which is preliminary data.</text>
</comment>
<dbReference type="PANTHER" id="PTHR32331:SF0">
    <property type="entry name" value="UPF0313 PROTEIN YGIQ"/>
    <property type="match status" value="1"/>
</dbReference>
<feature type="non-terminal residue" evidence="2">
    <location>
        <position position="138"/>
    </location>
</feature>
<dbReference type="EMBL" id="JBFQXQ010000060">
    <property type="protein sequence ID" value="MEX3175470.1"/>
    <property type="molecule type" value="Genomic_DNA"/>
</dbReference>
<name>A0ABV3UPK2_9GAMM</name>
<evidence type="ECO:0000313" key="3">
    <source>
        <dbReference type="Proteomes" id="UP001558101"/>
    </source>
</evidence>
<reference evidence="2 3" key="1">
    <citation type="submission" date="2024-07" db="EMBL/GenBank/DDBJ databases">
        <title>Genomes of novel Serratia strains from suburban soil.</title>
        <authorList>
            <person name="Markert E.X."/>
            <person name="Severe K."/>
            <person name="Severe L."/>
            <person name="Twing K.I."/>
            <person name="Ward L.M."/>
        </authorList>
    </citation>
    <scope>NUCLEOTIDE SEQUENCE [LARGE SCALE GENOMIC DNA]</scope>
    <source>
        <strain evidence="2 3">3C-UT</strain>
    </source>
</reference>
<sequence length="138" mass="15966">HYSKLAGKEQHLIPYFLFFPPGTRDEDMAHPALWLKKNRFRLDQVQNFYPSPMANSPTMYYSGKNPLSRGGYKSEDVVIPKGDRQRRLHKALLRYHDPANWAMIRTALAEMGMKHLIGSRREWLATAPSIDAQRGGKR</sequence>
<dbReference type="Proteomes" id="UP001558101">
    <property type="component" value="Unassembled WGS sequence"/>
</dbReference>
<accession>A0ABV3UPK2</accession>
<dbReference type="Pfam" id="PF11842">
    <property type="entry name" value="DUF3362"/>
    <property type="match status" value="1"/>
</dbReference>